<dbReference type="PANTHER" id="PTHR47099">
    <property type="entry name" value="METHYLCOBAMIDE:COM METHYLTRANSFERASE MTBA"/>
    <property type="match status" value="1"/>
</dbReference>
<accession>A0A1M4X0D7</accession>
<organism evidence="2 3">
    <name type="scientific">Alkalibacter saccharofermentans DSM 14828</name>
    <dbReference type="NCBI Taxonomy" id="1120975"/>
    <lineage>
        <taxon>Bacteria</taxon>
        <taxon>Bacillati</taxon>
        <taxon>Bacillota</taxon>
        <taxon>Clostridia</taxon>
        <taxon>Eubacteriales</taxon>
        <taxon>Eubacteriaceae</taxon>
        <taxon>Alkalibacter</taxon>
    </lineage>
</organism>
<dbReference type="OrthoDB" id="5502042at2"/>
<evidence type="ECO:0000313" key="2">
    <source>
        <dbReference type="EMBL" id="SHE86981.1"/>
    </source>
</evidence>
<proteinExistence type="predicted"/>
<dbReference type="GO" id="GO:0004853">
    <property type="term" value="F:uroporphyrinogen decarboxylase activity"/>
    <property type="evidence" value="ECO:0007669"/>
    <property type="project" value="InterPro"/>
</dbReference>
<dbReference type="SUPFAM" id="SSF51726">
    <property type="entry name" value="UROD/MetE-like"/>
    <property type="match status" value="1"/>
</dbReference>
<protein>
    <submittedName>
        <fullName evidence="2">Uroporphyrinogen decarboxylase</fullName>
    </submittedName>
</protein>
<dbReference type="AlphaFoldDB" id="A0A1M4X0D7"/>
<evidence type="ECO:0000313" key="3">
    <source>
        <dbReference type="Proteomes" id="UP000184251"/>
    </source>
</evidence>
<reference evidence="2 3" key="1">
    <citation type="submission" date="2016-11" db="EMBL/GenBank/DDBJ databases">
        <authorList>
            <person name="Jaros S."/>
            <person name="Januszkiewicz K."/>
            <person name="Wedrychowicz H."/>
        </authorList>
    </citation>
    <scope>NUCLEOTIDE SEQUENCE [LARGE SCALE GENOMIC DNA]</scope>
    <source>
        <strain evidence="2 3">DSM 14828</strain>
    </source>
</reference>
<evidence type="ECO:0000259" key="1">
    <source>
        <dbReference type="Pfam" id="PF01208"/>
    </source>
</evidence>
<dbReference type="EMBL" id="FQTU01000008">
    <property type="protein sequence ID" value="SHE86981.1"/>
    <property type="molecule type" value="Genomic_DNA"/>
</dbReference>
<dbReference type="PANTHER" id="PTHR47099:SF1">
    <property type="entry name" value="METHYLCOBAMIDE:COM METHYLTRANSFERASE MTBA"/>
    <property type="match status" value="1"/>
</dbReference>
<feature type="domain" description="Uroporphyrinogen decarboxylase (URO-D)" evidence="1">
    <location>
        <begin position="107"/>
        <end position="296"/>
    </location>
</feature>
<dbReference type="STRING" id="1120975.SAMN02746064_01380"/>
<dbReference type="InterPro" id="IPR052024">
    <property type="entry name" value="Methanogen_methyltrans"/>
</dbReference>
<dbReference type="InterPro" id="IPR000257">
    <property type="entry name" value="Uroporphyrinogen_deCOase"/>
</dbReference>
<dbReference type="Pfam" id="PF01208">
    <property type="entry name" value="URO-D"/>
    <property type="match status" value="1"/>
</dbReference>
<dbReference type="Gene3D" id="3.20.20.210">
    <property type="match status" value="1"/>
</dbReference>
<dbReference type="InterPro" id="IPR038071">
    <property type="entry name" value="UROD/MetE-like_sf"/>
</dbReference>
<keyword evidence="3" id="KW-1185">Reference proteome</keyword>
<name>A0A1M4X0D7_9FIRM</name>
<dbReference type="GO" id="GO:0006779">
    <property type="term" value="P:porphyrin-containing compound biosynthetic process"/>
    <property type="evidence" value="ECO:0007669"/>
    <property type="project" value="InterPro"/>
</dbReference>
<dbReference type="Proteomes" id="UP000184251">
    <property type="component" value="Unassembled WGS sequence"/>
</dbReference>
<gene>
    <name evidence="2" type="ORF">SAMN02746064_01380</name>
</gene>
<dbReference type="RefSeq" id="WP_073270462.1">
    <property type="nucleotide sequence ID" value="NZ_FQTU01000008.1"/>
</dbReference>
<sequence length="302" mass="33809">MSDNHASKRIVADTIAGKSGIPVPKGELVLDDDAIKEHFKVSSVDFDTKNAYALDLGVDIIVLPPVYDFSEAFPSIKIPQDEISQWTNMTGFFNFSILDGAFELGIRYYGFEKFLSMILKKSDETKDFIKRVSKINIEALSAISDLGIDGAIIADDIAYQGGLIIRPPLFKDLFLSSLEHQVEHAHKNNLVPFFHSDGNYVSIIDEIVDAGFKGIHCIDQVCKIDLSCLKDYADKICLWGHLDVNHIEKSKTDDGMKLIADEIRKTTNFRGFILGTNSGIFPGMDVMQLKKIYDYIAKESER</sequence>